<keyword evidence="2" id="KW-1185">Reference proteome</keyword>
<sequence length="91" mass="10695">MEFEWDETKRLANLSKHGIDFIDVPLVFDGEIVTVEDERFSYSEQRLVTFGLLQGRVVAIVHTEREDSTRIISARKANKYEQRIYFEQIGN</sequence>
<proteinExistence type="predicted"/>
<accession>A0A2G4F6M1</accession>
<dbReference type="Gene3D" id="3.10.450.530">
    <property type="entry name" value="Ribonuclease toxin, BrnT, of type II toxin-antitoxin system"/>
    <property type="match status" value="1"/>
</dbReference>
<dbReference type="InterPro" id="IPR038573">
    <property type="entry name" value="BrnT_sf"/>
</dbReference>
<dbReference type="EMBL" id="NXIB02000001">
    <property type="protein sequence ID" value="PHX57400.1"/>
    <property type="molecule type" value="Genomic_DNA"/>
</dbReference>
<protein>
    <submittedName>
        <fullName evidence="1">BrnT family toxin</fullName>
    </submittedName>
</protein>
<name>A0A2G4F6M1_9CYAN</name>
<comment type="caution">
    <text evidence="1">The sequence shown here is derived from an EMBL/GenBank/DDBJ whole genome shotgun (WGS) entry which is preliminary data.</text>
</comment>
<organism evidence="1 2">
    <name type="scientific">Tychonema bourrellyi FEM_GT703</name>
    <dbReference type="NCBI Taxonomy" id="2040638"/>
    <lineage>
        <taxon>Bacteria</taxon>
        <taxon>Bacillati</taxon>
        <taxon>Cyanobacteriota</taxon>
        <taxon>Cyanophyceae</taxon>
        <taxon>Oscillatoriophycideae</taxon>
        <taxon>Oscillatoriales</taxon>
        <taxon>Microcoleaceae</taxon>
        <taxon>Tychonema</taxon>
    </lineage>
</organism>
<dbReference type="AlphaFoldDB" id="A0A2G4F6M1"/>
<dbReference type="Proteomes" id="UP000226442">
    <property type="component" value="Unassembled WGS sequence"/>
</dbReference>
<reference evidence="1" key="1">
    <citation type="submission" date="2017-10" db="EMBL/GenBank/DDBJ databases">
        <title>Draft genome sequence of the planktic cyanobacteria Tychonema bourrellyi isolated from alpine lentic freshwater.</title>
        <authorList>
            <person name="Tett A."/>
            <person name="Armanini F."/>
            <person name="Asnicar F."/>
            <person name="Boscaini A."/>
            <person name="Pasolli E."/>
            <person name="Zolfo M."/>
            <person name="Donati C."/>
            <person name="Salmaso N."/>
            <person name="Segata N."/>
        </authorList>
    </citation>
    <scope>NUCLEOTIDE SEQUENCE</scope>
    <source>
        <strain evidence="1">FEM_GT703</strain>
    </source>
</reference>
<gene>
    <name evidence="1" type="ORF">CP500_000215</name>
</gene>
<dbReference type="RefSeq" id="WP_096831286.1">
    <property type="nucleotide sequence ID" value="NZ_NXIB02000001.1"/>
</dbReference>
<evidence type="ECO:0000313" key="2">
    <source>
        <dbReference type="Proteomes" id="UP000226442"/>
    </source>
</evidence>
<dbReference type="OrthoDB" id="428036at2"/>
<evidence type="ECO:0000313" key="1">
    <source>
        <dbReference type="EMBL" id="PHX57400.1"/>
    </source>
</evidence>
<dbReference type="InterPro" id="IPR007460">
    <property type="entry name" value="BrnT_toxin"/>
</dbReference>
<dbReference type="Pfam" id="PF04365">
    <property type="entry name" value="BrnT_toxin"/>
    <property type="match status" value="1"/>
</dbReference>